<evidence type="ECO:0000313" key="2">
    <source>
        <dbReference type="Proteomes" id="UP001362999"/>
    </source>
</evidence>
<protein>
    <submittedName>
        <fullName evidence="1">Uncharacterized protein</fullName>
    </submittedName>
</protein>
<evidence type="ECO:0000313" key="1">
    <source>
        <dbReference type="EMBL" id="KAK7042729.1"/>
    </source>
</evidence>
<dbReference type="EMBL" id="JAWWNJ010000013">
    <property type="protein sequence ID" value="KAK7042729.1"/>
    <property type="molecule type" value="Genomic_DNA"/>
</dbReference>
<keyword evidence="2" id="KW-1185">Reference proteome</keyword>
<dbReference type="Proteomes" id="UP001362999">
    <property type="component" value="Unassembled WGS sequence"/>
</dbReference>
<name>A0AAW0CV70_9AGAR</name>
<comment type="caution">
    <text evidence="1">The sequence shown here is derived from an EMBL/GenBank/DDBJ whole genome shotgun (WGS) entry which is preliminary data.</text>
</comment>
<reference evidence="1 2" key="1">
    <citation type="journal article" date="2024" name="J Genomics">
        <title>Draft genome sequencing and assembly of Favolaschia claudopus CIRM-BRFM 2984 isolated from oak limbs.</title>
        <authorList>
            <person name="Navarro D."/>
            <person name="Drula E."/>
            <person name="Chaduli D."/>
            <person name="Cazenave R."/>
            <person name="Ahrendt S."/>
            <person name="Wang J."/>
            <person name="Lipzen A."/>
            <person name="Daum C."/>
            <person name="Barry K."/>
            <person name="Grigoriev I.V."/>
            <person name="Favel A."/>
            <person name="Rosso M.N."/>
            <person name="Martin F."/>
        </authorList>
    </citation>
    <scope>NUCLEOTIDE SEQUENCE [LARGE SCALE GENOMIC DNA]</scope>
    <source>
        <strain evidence="1 2">CIRM-BRFM 2984</strain>
    </source>
</reference>
<organism evidence="1 2">
    <name type="scientific">Favolaschia claudopus</name>
    <dbReference type="NCBI Taxonomy" id="2862362"/>
    <lineage>
        <taxon>Eukaryota</taxon>
        <taxon>Fungi</taxon>
        <taxon>Dikarya</taxon>
        <taxon>Basidiomycota</taxon>
        <taxon>Agaricomycotina</taxon>
        <taxon>Agaricomycetes</taxon>
        <taxon>Agaricomycetidae</taxon>
        <taxon>Agaricales</taxon>
        <taxon>Marasmiineae</taxon>
        <taxon>Mycenaceae</taxon>
        <taxon>Favolaschia</taxon>
    </lineage>
</organism>
<sequence length="146" mass="16455">MIVCFIVTSCYLDKCESGNQKKMTPDRAYKCGMMDDQRISEAFLELSALQRGIDKATQLAEWTSEYTYSGNRIVSSEYIDTGSLTRRMHQSALNRWEGEGKSIKKTHWNAYTDARRGGRQWTGRKAGDGGGKRKRLVVTPVTVSCA</sequence>
<accession>A0AAW0CV70</accession>
<dbReference type="AlphaFoldDB" id="A0AAW0CV70"/>
<gene>
    <name evidence="1" type="ORF">R3P38DRAFT_2768235</name>
</gene>
<proteinExistence type="predicted"/>